<dbReference type="PANTHER" id="PTHR48111:SF67">
    <property type="entry name" value="TRANSCRIPTIONAL REGULATORY PROTEIN TCTD"/>
    <property type="match status" value="1"/>
</dbReference>
<dbReference type="SMART" id="SM00862">
    <property type="entry name" value="Trans_reg_C"/>
    <property type="match status" value="1"/>
</dbReference>
<name>A0AAU7KCU6_9GAMM</name>
<dbReference type="SUPFAM" id="SSF52172">
    <property type="entry name" value="CheY-like"/>
    <property type="match status" value="1"/>
</dbReference>
<organism evidence="8">
    <name type="scientific">Halomonas sp. RT37</name>
    <dbReference type="NCBI Taxonomy" id="2950872"/>
    <lineage>
        <taxon>Bacteria</taxon>
        <taxon>Pseudomonadati</taxon>
        <taxon>Pseudomonadota</taxon>
        <taxon>Gammaproteobacteria</taxon>
        <taxon>Oceanospirillales</taxon>
        <taxon>Halomonadaceae</taxon>
        <taxon>Halomonas</taxon>
    </lineage>
</organism>
<dbReference type="GO" id="GO:0000156">
    <property type="term" value="F:phosphorelay response regulator activity"/>
    <property type="evidence" value="ECO:0007669"/>
    <property type="project" value="TreeGrafter"/>
</dbReference>
<keyword evidence="1" id="KW-0805">Transcription regulation</keyword>
<dbReference type="Gene3D" id="1.10.10.10">
    <property type="entry name" value="Winged helix-like DNA-binding domain superfamily/Winged helix DNA-binding domain"/>
    <property type="match status" value="1"/>
</dbReference>
<feature type="domain" description="Response regulatory" evidence="6">
    <location>
        <begin position="2"/>
        <end position="117"/>
    </location>
</feature>
<dbReference type="InterPro" id="IPR036388">
    <property type="entry name" value="WH-like_DNA-bd_sf"/>
</dbReference>
<dbReference type="PROSITE" id="PS50110">
    <property type="entry name" value="RESPONSE_REGULATORY"/>
    <property type="match status" value="1"/>
</dbReference>
<dbReference type="InterPro" id="IPR001867">
    <property type="entry name" value="OmpR/PhoB-type_DNA-bd"/>
</dbReference>
<evidence type="ECO:0000256" key="5">
    <source>
        <dbReference type="PROSITE-ProRule" id="PRU01091"/>
    </source>
</evidence>
<sequence>MTLLLVEDDRLLAETLVDALGIAGHEVVHLDNGIDARDRLQGNHRLDMVLLDLNLPGLGGLEVLEALRRHDSSTPVLILTARGAVEDRVRGLDLGADDYLAKPFSLEELEARVRALMRRRAPSGLITVGELSFDSLAQRFSLGDEALALPPREQRLLGCLMRHAGQPVDKATLVREAFGEEELGDNAIEVYVHRLRKRLQGHRVNLRTVRGLGYLLEAP</sequence>
<dbReference type="Pfam" id="PF00072">
    <property type="entry name" value="Response_reg"/>
    <property type="match status" value="1"/>
</dbReference>
<dbReference type="InterPro" id="IPR011006">
    <property type="entry name" value="CheY-like_superfamily"/>
</dbReference>
<proteinExistence type="predicted"/>
<accession>A0AAU7KCU6</accession>
<dbReference type="AlphaFoldDB" id="A0AAU7KCU6"/>
<keyword evidence="3" id="KW-0804">Transcription</keyword>
<dbReference type="PROSITE" id="PS51755">
    <property type="entry name" value="OMPR_PHOB"/>
    <property type="match status" value="1"/>
</dbReference>
<dbReference type="Gene3D" id="6.10.250.690">
    <property type="match status" value="1"/>
</dbReference>
<dbReference type="RefSeq" id="WP_045994009.1">
    <property type="nucleotide sequence ID" value="NZ_CP098827.1"/>
</dbReference>
<evidence type="ECO:0000256" key="1">
    <source>
        <dbReference type="ARBA" id="ARBA00023015"/>
    </source>
</evidence>
<keyword evidence="4" id="KW-0597">Phosphoprotein</keyword>
<dbReference type="GO" id="GO:0005829">
    <property type="term" value="C:cytosol"/>
    <property type="evidence" value="ECO:0007669"/>
    <property type="project" value="TreeGrafter"/>
</dbReference>
<feature type="modified residue" description="4-aspartylphosphate" evidence="4">
    <location>
        <position position="52"/>
    </location>
</feature>
<feature type="domain" description="OmpR/PhoB-type" evidence="7">
    <location>
        <begin position="123"/>
        <end position="218"/>
    </location>
</feature>
<evidence type="ECO:0000313" key="8">
    <source>
        <dbReference type="EMBL" id="XBO69315.1"/>
    </source>
</evidence>
<feature type="DNA-binding region" description="OmpR/PhoB-type" evidence="5">
    <location>
        <begin position="123"/>
        <end position="218"/>
    </location>
</feature>
<dbReference type="Pfam" id="PF00486">
    <property type="entry name" value="Trans_reg_C"/>
    <property type="match status" value="1"/>
</dbReference>
<dbReference type="Gene3D" id="3.40.50.2300">
    <property type="match status" value="1"/>
</dbReference>
<dbReference type="SMART" id="SM00448">
    <property type="entry name" value="REC"/>
    <property type="match status" value="1"/>
</dbReference>
<evidence type="ECO:0000259" key="6">
    <source>
        <dbReference type="PROSITE" id="PS50110"/>
    </source>
</evidence>
<keyword evidence="2 5" id="KW-0238">DNA-binding</keyword>
<evidence type="ECO:0000256" key="3">
    <source>
        <dbReference type="ARBA" id="ARBA00023163"/>
    </source>
</evidence>
<dbReference type="InterPro" id="IPR016032">
    <property type="entry name" value="Sig_transdc_resp-reg_C-effctor"/>
</dbReference>
<reference evidence="8" key="1">
    <citation type="submission" date="2022-06" db="EMBL/GenBank/DDBJ databases">
        <title>A novel DMS-producing enzyme.</title>
        <authorList>
            <person name="Zhang Y."/>
        </authorList>
    </citation>
    <scope>NUCLEOTIDE SEQUENCE</scope>
    <source>
        <strain evidence="8">RT37</strain>
    </source>
</reference>
<dbReference type="GO" id="GO:0032993">
    <property type="term" value="C:protein-DNA complex"/>
    <property type="evidence" value="ECO:0007669"/>
    <property type="project" value="TreeGrafter"/>
</dbReference>
<gene>
    <name evidence="8" type="ORF">NFG58_11795</name>
</gene>
<evidence type="ECO:0000256" key="4">
    <source>
        <dbReference type="PROSITE-ProRule" id="PRU00169"/>
    </source>
</evidence>
<dbReference type="GO" id="GO:0006355">
    <property type="term" value="P:regulation of DNA-templated transcription"/>
    <property type="evidence" value="ECO:0007669"/>
    <property type="project" value="InterPro"/>
</dbReference>
<dbReference type="GO" id="GO:0000976">
    <property type="term" value="F:transcription cis-regulatory region binding"/>
    <property type="evidence" value="ECO:0007669"/>
    <property type="project" value="TreeGrafter"/>
</dbReference>
<dbReference type="InterPro" id="IPR001789">
    <property type="entry name" value="Sig_transdc_resp-reg_receiver"/>
</dbReference>
<dbReference type="CDD" id="cd00383">
    <property type="entry name" value="trans_reg_C"/>
    <property type="match status" value="1"/>
</dbReference>
<dbReference type="EMBL" id="CP098827">
    <property type="protein sequence ID" value="XBO69315.1"/>
    <property type="molecule type" value="Genomic_DNA"/>
</dbReference>
<dbReference type="PANTHER" id="PTHR48111">
    <property type="entry name" value="REGULATOR OF RPOS"/>
    <property type="match status" value="1"/>
</dbReference>
<dbReference type="SUPFAM" id="SSF46894">
    <property type="entry name" value="C-terminal effector domain of the bipartite response regulators"/>
    <property type="match status" value="1"/>
</dbReference>
<evidence type="ECO:0000259" key="7">
    <source>
        <dbReference type="PROSITE" id="PS51755"/>
    </source>
</evidence>
<protein>
    <submittedName>
        <fullName evidence="8">Response regulator transcription factor</fullName>
    </submittedName>
</protein>
<evidence type="ECO:0000256" key="2">
    <source>
        <dbReference type="ARBA" id="ARBA00023125"/>
    </source>
</evidence>
<dbReference type="InterPro" id="IPR039420">
    <property type="entry name" value="WalR-like"/>
</dbReference>